<gene>
    <name evidence="1" type="ORF">FM996_14620</name>
</gene>
<dbReference type="PANTHER" id="PTHR30451:SF5">
    <property type="entry name" value="SLR0019 PROTEIN"/>
    <property type="match status" value="1"/>
</dbReference>
<organism evidence="1 2">
    <name type="scientific">Methylosinus sporium</name>
    <dbReference type="NCBI Taxonomy" id="428"/>
    <lineage>
        <taxon>Bacteria</taxon>
        <taxon>Pseudomonadati</taxon>
        <taxon>Pseudomonadota</taxon>
        <taxon>Alphaproteobacteria</taxon>
        <taxon>Hyphomicrobiales</taxon>
        <taxon>Methylocystaceae</taxon>
        <taxon>Methylosinus</taxon>
    </lineage>
</organism>
<dbReference type="EMBL" id="VJMF01000060">
    <property type="protein sequence ID" value="TRL31084.1"/>
    <property type="molecule type" value="Genomic_DNA"/>
</dbReference>
<dbReference type="GO" id="GO:0009279">
    <property type="term" value="C:cell outer membrane"/>
    <property type="evidence" value="ECO:0007669"/>
    <property type="project" value="TreeGrafter"/>
</dbReference>
<name>A0A549SN99_METSR</name>
<reference evidence="1 2" key="1">
    <citation type="submission" date="2019-07" db="EMBL/GenBank/DDBJ databases">
        <title>Ln-dependent methylotrophs.</title>
        <authorList>
            <person name="Tani A."/>
        </authorList>
    </citation>
    <scope>NUCLEOTIDE SEQUENCE [LARGE SCALE GENOMIC DNA]</scope>
    <source>
        <strain evidence="1 2">SM89A</strain>
    </source>
</reference>
<dbReference type="Gene3D" id="2.60.40.2610">
    <property type="entry name" value="Outer membrane usher protein FimD, plug domain"/>
    <property type="match status" value="1"/>
</dbReference>
<proteinExistence type="predicted"/>
<dbReference type="GO" id="GO:0009297">
    <property type="term" value="P:pilus assembly"/>
    <property type="evidence" value="ECO:0007669"/>
    <property type="project" value="InterPro"/>
</dbReference>
<dbReference type="InterPro" id="IPR000015">
    <property type="entry name" value="Fimb_usher"/>
</dbReference>
<evidence type="ECO:0000313" key="2">
    <source>
        <dbReference type="Proteomes" id="UP000316781"/>
    </source>
</evidence>
<dbReference type="AlphaFoldDB" id="A0A549SN99"/>
<dbReference type="Pfam" id="PF00577">
    <property type="entry name" value="Usher"/>
    <property type="match status" value="2"/>
</dbReference>
<dbReference type="Proteomes" id="UP000316781">
    <property type="component" value="Unassembled WGS sequence"/>
</dbReference>
<dbReference type="InterPro" id="IPR042186">
    <property type="entry name" value="FimD_plug_dom"/>
</dbReference>
<comment type="caution">
    <text evidence="1">The sequence shown here is derived from an EMBL/GenBank/DDBJ whole genome shotgun (WGS) entry which is preliminary data.</text>
</comment>
<protein>
    <submittedName>
        <fullName evidence="1">Fimbrial biogenesis outer membrane usher protein</fullName>
    </submittedName>
</protein>
<dbReference type="GO" id="GO:0015473">
    <property type="term" value="F:fimbrial usher porin activity"/>
    <property type="evidence" value="ECO:0007669"/>
    <property type="project" value="InterPro"/>
</dbReference>
<evidence type="ECO:0000313" key="1">
    <source>
        <dbReference type="EMBL" id="TRL31084.1"/>
    </source>
</evidence>
<sequence>MEGDRASAGTLDLRLEAYVNGKSTGLLVSARKSPDGVFAVERGDLEEIGVKPPGAGGRKDMVVLNGSGLAYRYDEPKQQLYFDLSDDQRIPKIYDSRGERPAVPSATSSWGGLVNYVMFASSSTAITHWRPAITAASLSTDIRIFSPYGVVTQTGIIGNTNNFNLYRANSTIGLRLETAYVYADPDTQTMYRAGDTISGALDWTRPMRLGGIQIQRNFAMRPDIVTAALPSVSGSAAVPSSVDVLVNGAPIFTQQVSEGPFRIANLPVSSANGNAEVVIRDASGRETRTDLSLFTNERLIAPGLFDYTFEAGFARKFYAYRSNDYDNRPVVSSSARYGVTDQLTVLGHAEVGSGLYNGSIGAATQFGRFGSLTAAVSGSRYLSAFGGQGYASYNVMTPLGVSFSASTQQTFGAYDDLASATAARWAADSRSFYLYTPQTNQQLAANLVFVHPPRMINRISIGAKLPVIGGNASFTFAQITPDNRDRIWAWQSNRLMASQTLTASYSRQLPYEGSLFVTVFGNISGIENKGVFAGVSFPIGGNVQVGGGAQTVFDPTTGKGRIGFNAQASKNMEASIGSYGWSLNRTQGPTSMTNGAVSYRTPVGTARINGLQQANFVSGAAQFEGAIALADMNVAIGPKVEDSFAIVNAGAPGVTVTHDNSRVGETNVLGTLLIPTLRSYQRNKVDIDLMTLPVDVVSVKTQEVVAPRYRSGVAIDFGAKANAKPIVLVLTDKAGKPIEVGSRGKLVDSDSAFVVGYDGRAFVTDLAASNSIIIDLGTRDCRGSFEAPQTAGPNREIRVTCE</sequence>
<dbReference type="Gene3D" id="2.60.40.3110">
    <property type="match status" value="1"/>
</dbReference>
<accession>A0A549SN99</accession>
<dbReference type="PANTHER" id="PTHR30451">
    <property type="entry name" value="OUTER MEMBRANE USHER PROTEIN"/>
    <property type="match status" value="1"/>
</dbReference>